<keyword evidence="2" id="KW-1185">Reference proteome</keyword>
<organism evidence="1 2">
    <name type="scientific">Hibiscus sabdariffa</name>
    <name type="common">roselle</name>
    <dbReference type="NCBI Taxonomy" id="183260"/>
    <lineage>
        <taxon>Eukaryota</taxon>
        <taxon>Viridiplantae</taxon>
        <taxon>Streptophyta</taxon>
        <taxon>Embryophyta</taxon>
        <taxon>Tracheophyta</taxon>
        <taxon>Spermatophyta</taxon>
        <taxon>Magnoliopsida</taxon>
        <taxon>eudicotyledons</taxon>
        <taxon>Gunneridae</taxon>
        <taxon>Pentapetalae</taxon>
        <taxon>rosids</taxon>
        <taxon>malvids</taxon>
        <taxon>Malvales</taxon>
        <taxon>Malvaceae</taxon>
        <taxon>Malvoideae</taxon>
        <taxon>Hibiscus</taxon>
    </lineage>
</organism>
<evidence type="ECO:0000313" key="1">
    <source>
        <dbReference type="EMBL" id="KAK8547995.1"/>
    </source>
</evidence>
<reference evidence="1 2" key="1">
    <citation type="journal article" date="2024" name="G3 (Bethesda)">
        <title>Genome assembly of Hibiscus sabdariffa L. provides insights into metabolisms of medicinal natural products.</title>
        <authorList>
            <person name="Kim T."/>
        </authorList>
    </citation>
    <scope>NUCLEOTIDE SEQUENCE [LARGE SCALE GENOMIC DNA]</scope>
    <source>
        <strain evidence="1">TK-2024</strain>
        <tissue evidence="1">Old leaves</tissue>
    </source>
</reference>
<dbReference type="EMBL" id="JBBPBM010000021">
    <property type="protein sequence ID" value="KAK8547995.1"/>
    <property type="molecule type" value="Genomic_DNA"/>
</dbReference>
<sequence length="76" mass="8023">MCMININAREAKSNNLVIGYSFSCSAAIVSSAAVGFDSEADVLPYSAQFDRARTSGLACNHSAGPRTSDPGKHTFH</sequence>
<accession>A0ABR2DVJ1</accession>
<comment type="caution">
    <text evidence="1">The sequence shown here is derived from an EMBL/GenBank/DDBJ whole genome shotgun (WGS) entry which is preliminary data.</text>
</comment>
<evidence type="ECO:0000313" key="2">
    <source>
        <dbReference type="Proteomes" id="UP001472677"/>
    </source>
</evidence>
<name>A0ABR2DVJ1_9ROSI</name>
<dbReference type="Proteomes" id="UP001472677">
    <property type="component" value="Unassembled WGS sequence"/>
</dbReference>
<proteinExistence type="predicted"/>
<gene>
    <name evidence="1" type="ORF">V6N12_060922</name>
</gene>
<protein>
    <submittedName>
        <fullName evidence="1">Uncharacterized protein</fullName>
    </submittedName>
</protein>